<reference evidence="1 2" key="1">
    <citation type="submission" date="2011-08" db="EMBL/GenBank/DDBJ databases">
        <authorList>
            <person name="Lin Y."/>
            <person name="Hao X."/>
            <person name="Johnstone L."/>
            <person name="Miller S.J."/>
            <person name="Wei G."/>
            <person name="Rensing C."/>
        </authorList>
    </citation>
    <scope>NUCLEOTIDE SEQUENCE [LARGE SCALE GENOMIC DNA]</scope>
    <source>
        <strain evidence="1 2">K42</strain>
    </source>
</reference>
<organism evidence="1 2">
    <name type="scientific">Streptomyces zinciresistens K42</name>
    <dbReference type="NCBI Taxonomy" id="700597"/>
    <lineage>
        <taxon>Bacteria</taxon>
        <taxon>Bacillati</taxon>
        <taxon>Actinomycetota</taxon>
        <taxon>Actinomycetes</taxon>
        <taxon>Kitasatosporales</taxon>
        <taxon>Streptomycetaceae</taxon>
        <taxon>Streptomyces</taxon>
    </lineage>
</organism>
<evidence type="ECO:0000313" key="1">
    <source>
        <dbReference type="EMBL" id="EGX56724.1"/>
    </source>
</evidence>
<keyword evidence="2" id="KW-1185">Reference proteome</keyword>
<sequence length="64" mass="6764">MDRRVRPRTAARWVLAAALLVLVAGMVVADGLLIAVGLVVAGIAVDRCDPERGSGGGRDDRRPR</sequence>
<dbReference type="PATRIC" id="fig|700597.3.peg.5202"/>
<dbReference type="Proteomes" id="UP000004217">
    <property type="component" value="Unassembled WGS sequence"/>
</dbReference>
<evidence type="ECO:0000313" key="2">
    <source>
        <dbReference type="Proteomes" id="UP000004217"/>
    </source>
</evidence>
<gene>
    <name evidence="1" type="ORF">SZN_26491</name>
</gene>
<proteinExistence type="predicted"/>
<dbReference type="EMBL" id="AGBF01000127">
    <property type="protein sequence ID" value="EGX56724.1"/>
    <property type="molecule type" value="Genomic_DNA"/>
</dbReference>
<dbReference type="AlphaFoldDB" id="G2GIF8"/>
<accession>G2GIF8</accession>
<name>G2GIF8_9ACTN</name>
<protein>
    <submittedName>
        <fullName evidence="1">Uncharacterized protein</fullName>
    </submittedName>
</protein>
<comment type="caution">
    <text evidence="1">The sequence shown here is derived from an EMBL/GenBank/DDBJ whole genome shotgun (WGS) entry which is preliminary data.</text>
</comment>